<dbReference type="InterPro" id="IPR002734">
    <property type="entry name" value="RibDG_C"/>
</dbReference>
<dbReference type="PANTHER" id="PTHR38011">
    <property type="entry name" value="DIHYDROFOLATE REDUCTASE FAMILY PROTEIN (AFU_ORTHOLOGUE AFUA_8G06820)"/>
    <property type="match status" value="1"/>
</dbReference>
<organism evidence="2 3">
    <name type="scientific">Pseudonocardia humida</name>
    <dbReference type="NCBI Taxonomy" id="2800819"/>
    <lineage>
        <taxon>Bacteria</taxon>
        <taxon>Bacillati</taxon>
        <taxon>Actinomycetota</taxon>
        <taxon>Actinomycetes</taxon>
        <taxon>Pseudonocardiales</taxon>
        <taxon>Pseudonocardiaceae</taxon>
        <taxon>Pseudonocardia</taxon>
    </lineage>
</organism>
<dbReference type="RefSeq" id="WP_252444995.1">
    <property type="nucleotide sequence ID" value="NZ_JAGSOV010000073.1"/>
</dbReference>
<dbReference type="Proteomes" id="UP001165283">
    <property type="component" value="Unassembled WGS sequence"/>
</dbReference>
<dbReference type="EMBL" id="JAGSOV010000073">
    <property type="protein sequence ID" value="MCO1659894.1"/>
    <property type="molecule type" value="Genomic_DNA"/>
</dbReference>
<protein>
    <submittedName>
        <fullName evidence="2">Dihydrofolate reductase family protein</fullName>
    </submittedName>
</protein>
<name>A0ABT1AAQ7_9PSEU</name>
<dbReference type="InterPro" id="IPR050765">
    <property type="entry name" value="Riboflavin_Biosynth_HTPR"/>
</dbReference>
<keyword evidence="3" id="KW-1185">Reference proteome</keyword>
<reference evidence="2" key="1">
    <citation type="submission" date="2021-04" db="EMBL/GenBank/DDBJ databases">
        <title>Pseudonocardia sp. nov., isolated from sandy soil of mangrove forest.</title>
        <authorList>
            <person name="Zan Z."/>
            <person name="Huang R."/>
            <person name="Liu W."/>
        </authorList>
    </citation>
    <scope>NUCLEOTIDE SEQUENCE</scope>
    <source>
        <strain evidence="2">S2-4</strain>
    </source>
</reference>
<evidence type="ECO:0000313" key="3">
    <source>
        <dbReference type="Proteomes" id="UP001165283"/>
    </source>
</evidence>
<dbReference type="Pfam" id="PF01872">
    <property type="entry name" value="RibD_C"/>
    <property type="match status" value="1"/>
</dbReference>
<evidence type="ECO:0000313" key="2">
    <source>
        <dbReference type="EMBL" id="MCO1659894.1"/>
    </source>
</evidence>
<feature type="domain" description="Bacterial bifunctional deaminase-reductase C-terminal" evidence="1">
    <location>
        <begin position="4"/>
        <end position="182"/>
    </location>
</feature>
<gene>
    <name evidence="2" type="ORF">KDL28_33015</name>
</gene>
<dbReference type="SUPFAM" id="SSF53597">
    <property type="entry name" value="Dihydrofolate reductase-like"/>
    <property type="match status" value="1"/>
</dbReference>
<evidence type="ECO:0000259" key="1">
    <source>
        <dbReference type="Pfam" id="PF01872"/>
    </source>
</evidence>
<dbReference type="Gene3D" id="3.40.430.10">
    <property type="entry name" value="Dihydrofolate Reductase, subunit A"/>
    <property type="match status" value="1"/>
</dbReference>
<accession>A0ABT1AAQ7</accession>
<proteinExistence type="predicted"/>
<sequence length="210" mass="22922">MRRIIAAMKVSLDGKTEGSEGMADWVEAWSEDYGLTRQIDACLLGGGMYPGYEQYWGAILDKPQTPAWITGEPPTAAEREWAELIGRTPHYVLSRTLTTSTLPNTTFLRDVSEVAALKQLPGKDIYLVGGARVVVALLDAGLVDELRLITYPLVAGIGTPLFAGAEDRHRLELRSVEQLPAGKVGLTYTVLRDHRTAQDGDARGEERGAL</sequence>
<comment type="caution">
    <text evidence="2">The sequence shown here is derived from an EMBL/GenBank/DDBJ whole genome shotgun (WGS) entry which is preliminary data.</text>
</comment>
<dbReference type="PANTHER" id="PTHR38011:SF11">
    <property type="entry name" value="2,5-DIAMINO-6-RIBOSYLAMINO-4(3H)-PYRIMIDINONE 5'-PHOSPHATE REDUCTASE"/>
    <property type="match status" value="1"/>
</dbReference>
<dbReference type="InterPro" id="IPR024072">
    <property type="entry name" value="DHFR-like_dom_sf"/>
</dbReference>